<dbReference type="OrthoDB" id="25157at2759"/>
<keyword evidence="4" id="KW-1185">Reference proteome</keyword>
<reference evidence="3" key="1">
    <citation type="submission" date="2021-03" db="EMBL/GenBank/DDBJ databases">
        <authorList>
            <person name="Li Z."/>
            <person name="Yang C."/>
        </authorList>
    </citation>
    <scope>NUCLEOTIDE SEQUENCE</scope>
    <source>
        <strain evidence="3">Dzin_1.0</strain>
        <tissue evidence="3">Leaf</tissue>
    </source>
</reference>
<dbReference type="Gene3D" id="1.25.40.10">
    <property type="entry name" value="Tetratricopeptide repeat domain"/>
    <property type="match status" value="2"/>
</dbReference>
<evidence type="ECO:0000256" key="1">
    <source>
        <dbReference type="ARBA" id="ARBA00010080"/>
    </source>
</evidence>
<dbReference type="GO" id="GO:0030014">
    <property type="term" value="C:CCR4-NOT complex"/>
    <property type="evidence" value="ECO:0007669"/>
    <property type="project" value="InterPro"/>
</dbReference>
<dbReference type="GO" id="GO:0006402">
    <property type="term" value="P:mRNA catabolic process"/>
    <property type="evidence" value="ECO:0007669"/>
    <property type="project" value="TreeGrafter"/>
</dbReference>
<dbReference type="Proteomes" id="UP001085076">
    <property type="component" value="Miscellaneous, Linkage group lg01"/>
</dbReference>
<comment type="caution">
    <text evidence="3">The sequence shown here is derived from an EMBL/GenBank/DDBJ whole genome shotgun (WGS) entry which is preliminary data.</text>
</comment>
<feature type="compositionally biased region" description="Polar residues" evidence="2">
    <location>
        <begin position="585"/>
        <end position="600"/>
    </location>
</feature>
<accession>A0A9D5D4L2</accession>
<dbReference type="AlphaFoldDB" id="A0A9D5D4L2"/>
<dbReference type="PANTHER" id="PTHR12979">
    <property type="entry name" value="CCR4-NOT TRANSCRIPTION COMPLEX SUBUNIT 10"/>
    <property type="match status" value="1"/>
</dbReference>
<dbReference type="InterPro" id="IPR011990">
    <property type="entry name" value="TPR-like_helical_dom_sf"/>
</dbReference>
<dbReference type="InterPro" id="IPR019734">
    <property type="entry name" value="TPR_rpt"/>
</dbReference>
<evidence type="ECO:0000313" key="4">
    <source>
        <dbReference type="Proteomes" id="UP001085076"/>
    </source>
</evidence>
<evidence type="ECO:0000313" key="3">
    <source>
        <dbReference type="EMBL" id="KAJ0984337.1"/>
    </source>
</evidence>
<feature type="region of interest" description="Disordered" evidence="2">
    <location>
        <begin position="564"/>
        <end position="612"/>
    </location>
</feature>
<dbReference type="PANTHER" id="PTHR12979:SF5">
    <property type="entry name" value="CCR4-NOT TRANSCRIPTION COMPLEX SUBUNIT 10"/>
    <property type="match status" value="1"/>
</dbReference>
<dbReference type="EMBL" id="JAGGNH010000001">
    <property type="protein sequence ID" value="KAJ0984337.1"/>
    <property type="molecule type" value="Genomic_DNA"/>
</dbReference>
<gene>
    <name evidence="3" type="ORF">J5N97_002693</name>
</gene>
<reference evidence="3" key="2">
    <citation type="journal article" date="2022" name="Hortic Res">
        <title>The genome of Dioscorea zingiberensis sheds light on the biosynthesis, origin and evolution of the medicinally important diosgenin saponins.</title>
        <authorList>
            <person name="Li Y."/>
            <person name="Tan C."/>
            <person name="Li Z."/>
            <person name="Guo J."/>
            <person name="Li S."/>
            <person name="Chen X."/>
            <person name="Wang C."/>
            <person name="Dai X."/>
            <person name="Yang H."/>
            <person name="Song W."/>
            <person name="Hou L."/>
            <person name="Xu J."/>
            <person name="Tong Z."/>
            <person name="Xu A."/>
            <person name="Yuan X."/>
            <person name="Wang W."/>
            <person name="Yang Q."/>
            <person name="Chen L."/>
            <person name="Sun Z."/>
            <person name="Wang K."/>
            <person name="Pan B."/>
            <person name="Chen J."/>
            <person name="Bao Y."/>
            <person name="Liu F."/>
            <person name="Qi X."/>
            <person name="Gang D.R."/>
            <person name="Wen J."/>
            <person name="Li J."/>
        </authorList>
    </citation>
    <scope>NUCLEOTIDE SEQUENCE</scope>
    <source>
        <strain evidence="3">Dzin_1.0</strain>
    </source>
</reference>
<comment type="similarity">
    <text evidence="1">Belongs to the CNOT10 family.</text>
</comment>
<dbReference type="GO" id="GO:0017148">
    <property type="term" value="P:negative regulation of translation"/>
    <property type="evidence" value="ECO:0007669"/>
    <property type="project" value="TreeGrafter"/>
</dbReference>
<evidence type="ECO:0000256" key="2">
    <source>
        <dbReference type="SAM" id="MobiDB-lite"/>
    </source>
</evidence>
<name>A0A9D5D4L2_9LILI</name>
<dbReference type="SUPFAM" id="SSF48452">
    <property type="entry name" value="TPR-like"/>
    <property type="match status" value="2"/>
</dbReference>
<dbReference type="SMART" id="SM00028">
    <property type="entry name" value="TPR"/>
    <property type="match status" value="4"/>
</dbReference>
<organism evidence="3 4">
    <name type="scientific">Dioscorea zingiberensis</name>
    <dbReference type="NCBI Taxonomy" id="325984"/>
    <lineage>
        <taxon>Eukaryota</taxon>
        <taxon>Viridiplantae</taxon>
        <taxon>Streptophyta</taxon>
        <taxon>Embryophyta</taxon>
        <taxon>Tracheophyta</taxon>
        <taxon>Spermatophyta</taxon>
        <taxon>Magnoliopsida</taxon>
        <taxon>Liliopsida</taxon>
        <taxon>Dioscoreales</taxon>
        <taxon>Dioscoreaceae</taxon>
        <taxon>Dioscorea</taxon>
    </lineage>
</organism>
<proteinExistence type="inferred from homology"/>
<evidence type="ECO:0008006" key="5">
    <source>
        <dbReference type="Google" id="ProtNLM"/>
    </source>
</evidence>
<sequence length="826" mass="90605">MDARDSAVGGDGPVEDDQGLSVTAALAKEAAALFQSRRYSECVDLLKQLSRLKEDDPKVVHNIAVAEYFRDGCTDPRKLLDVLTKERSNDLPCASGEETETTSNRRGNLVSASSGGTAIFYQFSGEKSGCMSHSDNSDTSIVTFNAAVILYQLHEYDRALSILEPLFQHIEALDEVIALHICLLLLDTALALKDAARASDVIQYLEKFLNGTIAQNQSSMQGVSANINVPVQDAPISDLSTSANIPDDPLTRSLSDEYETLISTMDSGALKFGRSALNDVSKPSVDRTAPCIDLKLNMQLFKVRFLLLTRNLKVAKREVKLAMNIVRDRDSSAALMLKSQLEYARGNYRKAIKLLMTSINRADPVMLSMFNSNLGCIYHQLGEHHMSATYLSKALKSCSSILKEKPLKLSTFSQDKSRVIFYNYGLQYLACGKPLAAARCFYRTTPTFHNRPLLWLRLAECCLSAQEKGLLRQSVSTSSSEEVKLSVVGSGKWRHVVVVDMNSRNRHLDTSGEDGRFGPDDQCRLSLPFARQCLLNALHLLDSMEQRASRPIATFSVTEVDKLNQGASGGTHTPSHKNGADGDSKASNVTLASLPTGASNDSKETKGNMSSNSIFQSSVSSFEDVCRKENHMMKQAVLGDLAFVELSLENPLKALSAARTLQQLPDCSKMYTFLSRLYAAEALCHLNRPKEAAEQLSVYLSDGASVDLPYSDEDRERWTLEVGADGEESNHPVSTKTTAGGVFLKPEEARGSLYLNLAVMCAIEGNLEQADRFVAQAQSNLPNNPKAILAAVYVDLLQGRTQDALVKLKKSSRVRFHSGNMTLSRS</sequence>
<dbReference type="InterPro" id="IPR039740">
    <property type="entry name" value="CNOT10"/>
</dbReference>
<protein>
    <recommendedName>
        <fullName evidence="5">CCR4-NOT transcription complex subunit 10</fullName>
    </recommendedName>
</protein>